<proteinExistence type="predicted"/>
<keyword evidence="1" id="KW-0175">Coiled coil</keyword>
<dbReference type="Proteomes" id="UP000318778">
    <property type="component" value="Segment"/>
</dbReference>
<evidence type="ECO:0000313" key="2">
    <source>
        <dbReference type="EMBL" id="ATI20998.1"/>
    </source>
</evidence>
<evidence type="ECO:0000256" key="1">
    <source>
        <dbReference type="SAM" id="Coils"/>
    </source>
</evidence>
<reference evidence="2" key="1">
    <citation type="journal article" date="2017" name="Virus Res.">
        <title>Complete genomic characterisation of two novel poxviruses (WKPV and EKPV) from western and eastern grey kangaroos.</title>
        <authorList>
            <person name="Bennett M."/>
            <person name="Tu S.L."/>
            <person name="Upton C."/>
            <person name="McArtor C."/>
            <person name="Gillett A."/>
            <person name="Laird T."/>
            <person name="O'Dea M."/>
        </authorList>
    </citation>
    <scope>NUCLEOTIDE SEQUENCE [LARGE SCALE GENOMIC DNA]</scope>
    <source>
        <strain evidence="2">Western Australia</strain>
    </source>
</reference>
<dbReference type="Gene3D" id="3.40.50.1010">
    <property type="entry name" value="5'-nuclease"/>
    <property type="match status" value="1"/>
</dbReference>
<evidence type="ECO:0000313" key="3">
    <source>
        <dbReference type="Proteomes" id="UP000318778"/>
    </source>
</evidence>
<name>A0A2C9DSL5_9POXV</name>
<sequence>MGIKNLKSLLISKRLLRRIEYPVRSDLVFVDFMGVYISIAYSVSSARMLRRTVMDRIENLRRSFGTVALFLDQGSITIKSVLRKKRKESAAAQLGRKREETERLRAQLEALSPEDVLFEERREHLRARIDKNAFYLYLCENRNIYSLLEEIVAALPEAVSVTYCSCIDAEFEMCYQARQHYTDAGYWPVIYSNDQDTLCLSCVDTAPKVICDAVSSYLLVPDLGCHYLVRLTILVNGCDFFRGLFGISIHHGNAHLYATFDEFSLTNVVRSLAYRSYRFVRCKEMELQPVIDFIDAYAGLDKYAYEIEGVTDLSLSAEDFMFSVLYPRWCRFRDEHALGNSLLSNLYAVLTALAPVSEDKLALAEGMMHYYSDNDSLTEAAVRVFVAMLGFSLENRVGLLAVNSDLEIMIPFDGNGTGDFYFNDKKLIENVDGLINISL</sequence>
<dbReference type="EMBL" id="MF467280">
    <property type="protein sequence ID" value="ATI20998.1"/>
    <property type="molecule type" value="Genomic_DNA"/>
</dbReference>
<accession>A0A2C9DSL5</accession>
<organism evidence="2">
    <name type="scientific">Western grey kangaroopox virus</name>
    <dbReference type="NCBI Taxonomy" id="1566307"/>
    <lineage>
        <taxon>Viruses</taxon>
        <taxon>Varidnaviria</taxon>
        <taxon>Bamfordvirae</taxon>
        <taxon>Nucleocytoviricota</taxon>
        <taxon>Pokkesviricetes</taxon>
        <taxon>Chitovirales</taxon>
        <taxon>Poxviridae</taxon>
        <taxon>Chordopoxvirinae</taxon>
        <taxon>Macropopoxvirus</taxon>
        <taxon>Macropopoxvirus mfuliginosuspox</taxon>
        <taxon>Western kangaroopox virus</taxon>
    </lineage>
</organism>
<dbReference type="InterPro" id="IPR007678">
    <property type="entry name" value="Poxvirus_G5"/>
</dbReference>
<keyword evidence="3" id="KW-1185">Reference proteome</keyword>
<dbReference type="Pfam" id="PF04599">
    <property type="entry name" value="Pox_G5"/>
    <property type="match status" value="1"/>
</dbReference>
<protein>
    <submittedName>
        <fullName evidence="2">FEN1-like nuclease</fullName>
    </submittedName>
</protein>
<feature type="coiled-coil region" evidence="1">
    <location>
        <begin position="84"/>
        <end position="111"/>
    </location>
</feature>